<dbReference type="EMBL" id="JBBPBN010000022">
    <property type="protein sequence ID" value="KAK9012463.1"/>
    <property type="molecule type" value="Genomic_DNA"/>
</dbReference>
<comment type="caution">
    <text evidence="1">The sequence shown here is derived from an EMBL/GenBank/DDBJ whole genome shotgun (WGS) entry which is preliminary data.</text>
</comment>
<reference evidence="1 2" key="1">
    <citation type="journal article" date="2024" name="G3 (Bethesda)">
        <title>Genome assembly of Hibiscus sabdariffa L. provides insights into metabolisms of medicinal natural products.</title>
        <authorList>
            <person name="Kim T."/>
        </authorList>
    </citation>
    <scope>NUCLEOTIDE SEQUENCE [LARGE SCALE GENOMIC DNA]</scope>
    <source>
        <strain evidence="1">TK-2024</strain>
        <tissue evidence="1">Old leaves</tissue>
    </source>
</reference>
<evidence type="ECO:0000313" key="1">
    <source>
        <dbReference type="EMBL" id="KAK9012463.1"/>
    </source>
</evidence>
<gene>
    <name evidence="1" type="ORF">V6N11_040514</name>
</gene>
<organism evidence="1 2">
    <name type="scientific">Hibiscus sabdariffa</name>
    <name type="common">roselle</name>
    <dbReference type="NCBI Taxonomy" id="183260"/>
    <lineage>
        <taxon>Eukaryota</taxon>
        <taxon>Viridiplantae</taxon>
        <taxon>Streptophyta</taxon>
        <taxon>Embryophyta</taxon>
        <taxon>Tracheophyta</taxon>
        <taxon>Spermatophyta</taxon>
        <taxon>Magnoliopsida</taxon>
        <taxon>eudicotyledons</taxon>
        <taxon>Gunneridae</taxon>
        <taxon>Pentapetalae</taxon>
        <taxon>rosids</taxon>
        <taxon>malvids</taxon>
        <taxon>Malvales</taxon>
        <taxon>Malvaceae</taxon>
        <taxon>Malvoideae</taxon>
        <taxon>Hibiscus</taxon>
    </lineage>
</organism>
<accession>A0ABR2RHP6</accession>
<proteinExistence type="predicted"/>
<keyword evidence="2" id="KW-1185">Reference proteome</keyword>
<name>A0ABR2RHP6_9ROSI</name>
<dbReference type="Proteomes" id="UP001396334">
    <property type="component" value="Unassembled WGS sequence"/>
</dbReference>
<evidence type="ECO:0000313" key="2">
    <source>
        <dbReference type="Proteomes" id="UP001396334"/>
    </source>
</evidence>
<sequence length="96" mass="10949">MNGKVKVDEKGFELAFKEYHNMLHDDDDQHGCRFEFTINTRIPENMKCPDYSRVLGSTSVCSTAMVQIEQGAGLHSWLPLNKGVQWQWGSKSAFLL</sequence>
<protein>
    <submittedName>
        <fullName evidence="1">Uncharacterized protein</fullName>
    </submittedName>
</protein>